<name>A0ABQ8TPK7_PERAM</name>
<keyword evidence="4" id="KW-1185">Reference proteome</keyword>
<keyword evidence="2" id="KW-0732">Signal</keyword>
<dbReference type="EMBL" id="JAJSOF020000005">
    <property type="protein sequence ID" value="KAJ4447315.1"/>
    <property type="molecule type" value="Genomic_DNA"/>
</dbReference>
<reference evidence="3 4" key="1">
    <citation type="journal article" date="2022" name="Allergy">
        <title>Genome assembly and annotation of Periplaneta americana reveal a comprehensive cockroach allergen profile.</title>
        <authorList>
            <person name="Wang L."/>
            <person name="Xiong Q."/>
            <person name="Saelim N."/>
            <person name="Wang L."/>
            <person name="Nong W."/>
            <person name="Wan A.T."/>
            <person name="Shi M."/>
            <person name="Liu X."/>
            <person name="Cao Q."/>
            <person name="Hui J.H.L."/>
            <person name="Sookrung N."/>
            <person name="Leung T.F."/>
            <person name="Tungtrongchitr A."/>
            <person name="Tsui S.K.W."/>
        </authorList>
    </citation>
    <scope>NUCLEOTIDE SEQUENCE [LARGE SCALE GENOMIC DNA]</scope>
    <source>
        <strain evidence="3">PWHHKU_190912</strain>
    </source>
</reference>
<protein>
    <recommendedName>
        <fullName evidence="5">Secreted protein</fullName>
    </recommendedName>
</protein>
<feature type="region of interest" description="Disordered" evidence="1">
    <location>
        <begin position="41"/>
        <end position="63"/>
    </location>
</feature>
<evidence type="ECO:0000313" key="4">
    <source>
        <dbReference type="Proteomes" id="UP001148838"/>
    </source>
</evidence>
<accession>A0ABQ8TPK7</accession>
<feature type="chain" id="PRO_5045789097" description="Secreted protein" evidence="2">
    <location>
        <begin position="24"/>
        <end position="63"/>
    </location>
</feature>
<dbReference type="Proteomes" id="UP001148838">
    <property type="component" value="Unassembled WGS sequence"/>
</dbReference>
<evidence type="ECO:0000313" key="3">
    <source>
        <dbReference type="EMBL" id="KAJ4447315.1"/>
    </source>
</evidence>
<evidence type="ECO:0000256" key="1">
    <source>
        <dbReference type="SAM" id="MobiDB-lite"/>
    </source>
</evidence>
<feature type="compositionally biased region" description="Acidic residues" evidence="1">
    <location>
        <begin position="45"/>
        <end position="63"/>
    </location>
</feature>
<organism evidence="3 4">
    <name type="scientific">Periplaneta americana</name>
    <name type="common">American cockroach</name>
    <name type="synonym">Blatta americana</name>
    <dbReference type="NCBI Taxonomy" id="6978"/>
    <lineage>
        <taxon>Eukaryota</taxon>
        <taxon>Metazoa</taxon>
        <taxon>Ecdysozoa</taxon>
        <taxon>Arthropoda</taxon>
        <taxon>Hexapoda</taxon>
        <taxon>Insecta</taxon>
        <taxon>Pterygota</taxon>
        <taxon>Neoptera</taxon>
        <taxon>Polyneoptera</taxon>
        <taxon>Dictyoptera</taxon>
        <taxon>Blattodea</taxon>
        <taxon>Blattoidea</taxon>
        <taxon>Blattidae</taxon>
        <taxon>Blattinae</taxon>
        <taxon>Periplaneta</taxon>
    </lineage>
</organism>
<sequence>MCHRVLLRFCYSILFFFALKVSRFFPRISNSIIRTCAEKGSTYRDDDDDDDDNDDDDDDDDDE</sequence>
<comment type="caution">
    <text evidence="3">The sequence shown here is derived from an EMBL/GenBank/DDBJ whole genome shotgun (WGS) entry which is preliminary data.</text>
</comment>
<feature type="signal peptide" evidence="2">
    <location>
        <begin position="1"/>
        <end position="23"/>
    </location>
</feature>
<proteinExistence type="predicted"/>
<evidence type="ECO:0008006" key="5">
    <source>
        <dbReference type="Google" id="ProtNLM"/>
    </source>
</evidence>
<gene>
    <name evidence="3" type="ORF">ANN_09319</name>
</gene>
<evidence type="ECO:0000256" key="2">
    <source>
        <dbReference type="SAM" id="SignalP"/>
    </source>
</evidence>